<dbReference type="Proteomes" id="UP000235145">
    <property type="component" value="Unassembled WGS sequence"/>
</dbReference>
<dbReference type="Gene3D" id="3.80.10.10">
    <property type="entry name" value="Ribonuclease Inhibitor"/>
    <property type="match status" value="1"/>
</dbReference>
<comment type="caution">
    <text evidence="3">The sequence shown here is derived from an EMBL/GenBank/DDBJ whole genome shotgun (WGS) entry which is preliminary data.</text>
</comment>
<keyword evidence="4" id="KW-1185">Reference proteome</keyword>
<name>A0A9R1V3L3_LACSA</name>
<dbReference type="SUPFAM" id="SSF52058">
    <property type="entry name" value="L domain-like"/>
    <property type="match status" value="1"/>
</dbReference>
<proteinExistence type="predicted"/>
<dbReference type="Gene3D" id="1.20.1280.50">
    <property type="match status" value="1"/>
</dbReference>
<sequence>MEMVEEGQNQPKIATKRIKFEEIMEVGGGDRITALPDCLLVEILSRLPSTEDAIRTGTLSKRWKHLWNPVPSLIFDDENHRRLNFVSLVTKTLNQCRQQKLKKFVVSTGYDTRSESQVHNWIRYAVSCNVEELNLKVWNVEVIADEFVLDQFFFINSCFTDLRLSGCILNPIGVISWKNLRSLWISEGNLDEDLIENILSGSPQLETLVFNECYGYKRLDITSKSVKNLVFNGYYWVPPDDECDDLSHIIEINAPNILSLTIEGDLLLWKLLLVNVSSLIEANLDYTMLGHHETTEYSLFGYHATTLKDEEEMLEEFILNLSHVNELKIRRSCSKVVSRLEFKGFVFPSNIKFPDAVYDWSDSESIESGDCYSVESGDW</sequence>
<dbReference type="Pfam" id="PF00646">
    <property type="entry name" value="F-box"/>
    <property type="match status" value="1"/>
</dbReference>
<reference evidence="3 4" key="1">
    <citation type="journal article" date="2017" name="Nat. Commun.">
        <title>Genome assembly with in vitro proximity ligation data and whole-genome triplication in lettuce.</title>
        <authorList>
            <person name="Reyes-Chin-Wo S."/>
            <person name="Wang Z."/>
            <person name="Yang X."/>
            <person name="Kozik A."/>
            <person name="Arikit S."/>
            <person name="Song C."/>
            <person name="Xia L."/>
            <person name="Froenicke L."/>
            <person name="Lavelle D.O."/>
            <person name="Truco M.J."/>
            <person name="Xia R."/>
            <person name="Zhu S."/>
            <person name="Xu C."/>
            <person name="Xu H."/>
            <person name="Xu X."/>
            <person name="Cox K."/>
            <person name="Korf I."/>
            <person name="Meyers B.C."/>
            <person name="Michelmore R.W."/>
        </authorList>
    </citation>
    <scope>NUCLEOTIDE SEQUENCE [LARGE SCALE GENOMIC DNA]</scope>
    <source>
        <strain evidence="4">cv. Salinas</strain>
        <tissue evidence="3">Seedlings</tissue>
    </source>
</reference>
<evidence type="ECO:0000313" key="4">
    <source>
        <dbReference type="Proteomes" id="UP000235145"/>
    </source>
</evidence>
<dbReference type="InterPro" id="IPR032675">
    <property type="entry name" value="LRR_dom_sf"/>
</dbReference>
<feature type="domain" description="At1g61320/AtMIF1 LRR" evidence="2">
    <location>
        <begin position="103"/>
        <end position="282"/>
    </location>
</feature>
<evidence type="ECO:0008006" key="5">
    <source>
        <dbReference type="Google" id="ProtNLM"/>
    </source>
</evidence>
<protein>
    <recommendedName>
        <fullName evidence="5">F-box domain-containing protein</fullName>
    </recommendedName>
</protein>
<dbReference type="OrthoDB" id="1939276at2759"/>
<gene>
    <name evidence="3" type="ORF">LSAT_V11C700352210</name>
</gene>
<feature type="domain" description="F-box" evidence="1">
    <location>
        <begin position="34"/>
        <end position="70"/>
    </location>
</feature>
<dbReference type="Pfam" id="PF23622">
    <property type="entry name" value="LRR_At1g61320_AtMIF1"/>
    <property type="match status" value="1"/>
</dbReference>
<dbReference type="CDD" id="cd22160">
    <property type="entry name" value="F-box_AtFBL13-like"/>
    <property type="match status" value="1"/>
</dbReference>
<dbReference type="EMBL" id="NBSK02000007">
    <property type="protein sequence ID" value="KAJ0197655.1"/>
    <property type="molecule type" value="Genomic_DNA"/>
</dbReference>
<dbReference type="InterPro" id="IPR053781">
    <property type="entry name" value="F-box_AtFBL13-like"/>
</dbReference>
<dbReference type="InterPro" id="IPR036047">
    <property type="entry name" value="F-box-like_dom_sf"/>
</dbReference>
<accession>A0A9R1V3L3</accession>
<dbReference type="InterPro" id="IPR055357">
    <property type="entry name" value="LRR_At1g61320_AtMIF1"/>
</dbReference>
<organism evidence="3 4">
    <name type="scientific">Lactuca sativa</name>
    <name type="common">Garden lettuce</name>
    <dbReference type="NCBI Taxonomy" id="4236"/>
    <lineage>
        <taxon>Eukaryota</taxon>
        <taxon>Viridiplantae</taxon>
        <taxon>Streptophyta</taxon>
        <taxon>Embryophyta</taxon>
        <taxon>Tracheophyta</taxon>
        <taxon>Spermatophyta</taxon>
        <taxon>Magnoliopsida</taxon>
        <taxon>eudicotyledons</taxon>
        <taxon>Gunneridae</taxon>
        <taxon>Pentapetalae</taxon>
        <taxon>asterids</taxon>
        <taxon>campanulids</taxon>
        <taxon>Asterales</taxon>
        <taxon>Asteraceae</taxon>
        <taxon>Cichorioideae</taxon>
        <taxon>Cichorieae</taxon>
        <taxon>Lactucinae</taxon>
        <taxon>Lactuca</taxon>
    </lineage>
</organism>
<dbReference type="PANTHER" id="PTHR32212">
    <property type="entry name" value="CYCLIN-LIKE F-BOX"/>
    <property type="match status" value="1"/>
</dbReference>
<dbReference type="PANTHER" id="PTHR32212:SF454">
    <property type="entry name" value="F-BOX DOMAIN, LEUCINE-RICH REPEAT DOMAIN, L DOMAIN-CONTAINING PROTEIN"/>
    <property type="match status" value="1"/>
</dbReference>
<dbReference type="InterPro" id="IPR001810">
    <property type="entry name" value="F-box_dom"/>
</dbReference>
<dbReference type="AlphaFoldDB" id="A0A9R1V3L3"/>
<evidence type="ECO:0000259" key="2">
    <source>
        <dbReference type="Pfam" id="PF23622"/>
    </source>
</evidence>
<evidence type="ECO:0000259" key="1">
    <source>
        <dbReference type="Pfam" id="PF00646"/>
    </source>
</evidence>
<dbReference type="SUPFAM" id="SSF81383">
    <property type="entry name" value="F-box domain"/>
    <property type="match status" value="1"/>
</dbReference>
<evidence type="ECO:0000313" key="3">
    <source>
        <dbReference type="EMBL" id="KAJ0197655.1"/>
    </source>
</evidence>